<evidence type="ECO:0000313" key="2">
    <source>
        <dbReference type="EMBL" id="PKU86507.1"/>
    </source>
</evidence>
<dbReference type="PANTHER" id="PTHR31286:SF180">
    <property type="entry name" value="OS10G0362600 PROTEIN"/>
    <property type="match status" value="1"/>
</dbReference>
<evidence type="ECO:0000256" key="1">
    <source>
        <dbReference type="SAM" id="Phobius"/>
    </source>
</evidence>
<reference evidence="2 3" key="2">
    <citation type="journal article" date="2017" name="Nature">
        <title>The Apostasia genome and the evolution of orchids.</title>
        <authorList>
            <person name="Zhang G.Q."/>
            <person name="Liu K.W."/>
            <person name="Li Z."/>
            <person name="Lohaus R."/>
            <person name="Hsiao Y.Y."/>
            <person name="Niu S.C."/>
            <person name="Wang J.Y."/>
            <person name="Lin Y.C."/>
            <person name="Xu Q."/>
            <person name="Chen L.J."/>
            <person name="Yoshida K."/>
            <person name="Fujiwara S."/>
            <person name="Wang Z.W."/>
            <person name="Zhang Y.Q."/>
            <person name="Mitsuda N."/>
            <person name="Wang M."/>
            <person name="Liu G.H."/>
            <person name="Pecoraro L."/>
            <person name="Huang H.X."/>
            <person name="Xiao X.J."/>
            <person name="Lin M."/>
            <person name="Wu X.Y."/>
            <person name="Wu W.L."/>
            <person name="Chen Y.Y."/>
            <person name="Chang S.B."/>
            <person name="Sakamoto S."/>
            <person name="Ohme-Takagi M."/>
            <person name="Yagi M."/>
            <person name="Zeng S.J."/>
            <person name="Shen C.Y."/>
            <person name="Yeh C.M."/>
            <person name="Luo Y.B."/>
            <person name="Tsai W.C."/>
            <person name="Van de Peer Y."/>
            <person name="Liu Z.J."/>
        </authorList>
    </citation>
    <scope>NUCLEOTIDE SEQUENCE [LARGE SCALE GENOMIC DNA]</scope>
    <source>
        <tissue evidence="2">The whole plant</tissue>
    </source>
</reference>
<evidence type="ECO:0000313" key="3">
    <source>
        <dbReference type="Proteomes" id="UP000233837"/>
    </source>
</evidence>
<dbReference type="InterPro" id="IPR040256">
    <property type="entry name" value="At4g02000-like"/>
</dbReference>
<dbReference type="Proteomes" id="UP000233837">
    <property type="component" value="Unassembled WGS sequence"/>
</dbReference>
<evidence type="ECO:0008006" key="4">
    <source>
        <dbReference type="Google" id="ProtNLM"/>
    </source>
</evidence>
<keyword evidence="1" id="KW-0472">Membrane</keyword>
<sequence length="190" mass="21199">MSTITRPSVMRFLIELDITKHYPDKVWGCPEGLGYIQSVIFDEFPPYCPHCKSLGHSKLKCDILHPHSIPNAKVVNVVLGVSLVMFRLTILVALALRLWLIRPYLCRWTLFLRMMLIGHISMDVVVIDSSLVLGEDVPGVDLDLDQDLGPTNAFVGNDCDLVNMMDVNVHGSDNLDMVKANLDGKEVIVA</sequence>
<feature type="transmembrane region" description="Helical" evidence="1">
    <location>
        <begin position="74"/>
        <end position="98"/>
    </location>
</feature>
<proteinExistence type="predicted"/>
<reference evidence="2 3" key="1">
    <citation type="journal article" date="2016" name="Sci. Rep.">
        <title>The Dendrobium catenatum Lindl. genome sequence provides insights into polysaccharide synthase, floral development and adaptive evolution.</title>
        <authorList>
            <person name="Zhang G.Q."/>
            <person name="Xu Q."/>
            <person name="Bian C."/>
            <person name="Tsai W.C."/>
            <person name="Yeh C.M."/>
            <person name="Liu K.W."/>
            <person name="Yoshida K."/>
            <person name="Zhang L.S."/>
            <person name="Chang S.B."/>
            <person name="Chen F."/>
            <person name="Shi Y."/>
            <person name="Su Y.Y."/>
            <person name="Zhang Y.Q."/>
            <person name="Chen L.J."/>
            <person name="Yin Y."/>
            <person name="Lin M."/>
            <person name="Huang H."/>
            <person name="Deng H."/>
            <person name="Wang Z.W."/>
            <person name="Zhu S.L."/>
            <person name="Zhao X."/>
            <person name="Deng C."/>
            <person name="Niu S.C."/>
            <person name="Huang J."/>
            <person name="Wang M."/>
            <person name="Liu G.H."/>
            <person name="Yang H.J."/>
            <person name="Xiao X.J."/>
            <person name="Hsiao Y.Y."/>
            <person name="Wu W.L."/>
            <person name="Chen Y.Y."/>
            <person name="Mitsuda N."/>
            <person name="Ohme-Takagi M."/>
            <person name="Luo Y.B."/>
            <person name="Van de Peer Y."/>
            <person name="Liu Z.J."/>
        </authorList>
    </citation>
    <scope>NUCLEOTIDE SEQUENCE [LARGE SCALE GENOMIC DNA]</scope>
    <source>
        <tissue evidence="2">The whole plant</tissue>
    </source>
</reference>
<name>A0A2I0XF14_9ASPA</name>
<accession>A0A2I0XF14</accession>
<gene>
    <name evidence="2" type="ORF">MA16_Dca010543</name>
</gene>
<dbReference type="PANTHER" id="PTHR31286">
    <property type="entry name" value="GLYCINE-RICH CELL WALL STRUCTURAL PROTEIN 1.8-LIKE"/>
    <property type="match status" value="1"/>
</dbReference>
<dbReference type="AlphaFoldDB" id="A0A2I0XF14"/>
<keyword evidence="1" id="KW-0812">Transmembrane</keyword>
<keyword evidence="1" id="KW-1133">Transmembrane helix</keyword>
<dbReference type="EMBL" id="KZ501944">
    <property type="protein sequence ID" value="PKU86507.1"/>
    <property type="molecule type" value="Genomic_DNA"/>
</dbReference>
<protein>
    <recommendedName>
        <fullName evidence="4">DUF4283 domain-containing protein</fullName>
    </recommendedName>
</protein>
<keyword evidence="3" id="KW-1185">Reference proteome</keyword>
<organism evidence="2 3">
    <name type="scientific">Dendrobium catenatum</name>
    <dbReference type="NCBI Taxonomy" id="906689"/>
    <lineage>
        <taxon>Eukaryota</taxon>
        <taxon>Viridiplantae</taxon>
        <taxon>Streptophyta</taxon>
        <taxon>Embryophyta</taxon>
        <taxon>Tracheophyta</taxon>
        <taxon>Spermatophyta</taxon>
        <taxon>Magnoliopsida</taxon>
        <taxon>Liliopsida</taxon>
        <taxon>Asparagales</taxon>
        <taxon>Orchidaceae</taxon>
        <taxon>Epidendroideae</taxon>
        <taxon>Malaxideae</taxon>
        <taxon>Dendrobiinae</taxon>
        <taxon>Dendrobium</taxon>
    </lineage>
</organism>